<dbReference type="InterPro" id="IPR016024">
    <property type="entry name" value="ARM-type_fold"/>
</dbReference>
<comment type="caution">
    <text evidence="1">The sequence shown here is derived from an EMBL/GenBank/DDBJ whole genome shotgun (WGS) entry which is preliminary data.</text>
</comment>
<dbReference type="Proteomes" id="UP001314263">
    <property type="component" value="Unassembled WGS sequence"/>
</dbReference>
<keyword evidence="2" id="KW-1185">Reference proteome</keyword>
<organism evidence="1 2">
    <name type="scientific">Coccomyxa viridis</name>
    <dbReference type="NCBI Taxonomy" id="1274662"/>
    <lineage>
        <taxon>Eukaryota</taxon>
        <taxon>Viridiplantae</taxon>
        <taxon>Chlorophyta</taxon>
        <taxon>core chlorophytes</taxon>
        <taxon>Trebouxiophyceae</taxon>
        <taxon>Trebouxiophyceae incertae sedis</taxon>
        <taxon>Coccomyxaceae</taxon>
        <taxon>Coccomyxa</taxon>
    </lineage>
</organism>
<sequence>MAEEADSTPNVGDVLECKAHLRDLQVELEAFETQRLSDGSIDASAYIYSLLLRSCDYLKEHNTEAPKEAWHAAALVFRLGHALLSAVKDHDMSTTGMLHKAATLLAAAWVSSWDSEMTSTLKDGFRLVAYGLTALKEAVAAGCLQQSEAAAALHACCTCLQIVHNAFFCPRWLEAAGSQDFQEQAQHMRGHMKDTIGPLFAGLIPLCRQRSAAGDSPGDAGTADRALCSAFSQLLRIGQTASDVISGKSPLAKHTEFRSFAILNVACNSLSESAKAIGMLDPQCMPATCASLASLLAMLCSSMHASFRDLMASPECVQLKVLKFWVQHSCRVMASNEAITRQSSHLIIEALGSCMAQLPPWRPALPSDEAQKQVLTEANAAISKAAAAFHGVMRLTLQDWDQMGSKTPATDMWTSGGGKAKELVRAAFLLNQLQMHNAEQRPCMLRMVFSLIGSMQSRLPSTEAWQAMTQACAEAMIACYKDRNADSDSLEAWHRCQASLFSQAMQATPLQAHLLTDVWSCLIRCLDTAAAAAHIGGLHKACVNIMHIEALAASDCQACDVPLRHRLSVLTASLLRSVHPQLMTSLCSSIVQATLDLRKSEVAGAYSVARLTAAADTAAAVASAAYGSGGDSQLCLPALEQPCLDCLQALCEDVRSCVCEGSEGALAALSSCLCDVLRMCLQLKYSMEEQAAQHMSEAIADMLRSRATAAWGPALSAADLLYRVTPIDLEAPLTAFAESLCSKPTVRLGCAAVLAHAACFSAKPLRMFAEVLKDEHWAVQHEVMQSYVAYARSSASEDIRDVIPRGLLPDDAEPDSCPFLRLMVQYMDRTQPSLELASDLQEDSTSQWVTEEAAAILGEQCSSSRRDRLKQLAGHAKTALERQAPGSTDDELVESAARAALKELGDIWSAVDRQGGAALSLKVSTQLAEMASLLGGISAKAGLTFALQT</sequence>
<dbReference type="SUPFAM" id="SSF48371">
    <property type="entry name" value="ARM repeat"/>
    <property type="match status" value="1"/>
</dbReference>
<evidence type="ECO:0000313" key="1">
    <source>
        <dbReference type="EMBL" id="CAK0735512.1"/>
    </source>
</evidence>
<protein>
    <recommendedName>
        <fullName evidence="3">DUF3730 domain-containing protein</fullName>
    </recommendedName>
</protein>
<accession>A0AAV1HRU9</accession>
<dbReference type="EMBL" id="CAUYUE010000001">
    <property type="protein sequence ID" value="CAK0735512.1"/>
    <property type="molecule type" value="Genomic_DNA"/>
</dbReference>
<evidence type="ECO:0008006" key="3">
    <source>
        <dbReference type="Google" id="ProtNLM"/>
    </source>
</evidence>
<name>A0AAV1HRU9_9CHLO</name>
<proteinExistence type="predicted"/>
<dbReference type="AlphaFoldDB" id="A0AAV1HRU9"/>
<gene>
    <name evidence="1" type="ORF">CVIRNUC_000593</name>
</gene>
<reference evidence="1 2" key="1">
    <citation type="submission" date="2023-10" db="EMBL/GenBank/DDBJ databases">
        <authorList>
            <person name="Maclean D."/>
            <person name="Macfadyen A."/>
        </authorList>
    </citation>
    <scope>NUCLEOTIDE SEQUENCE [LARGE SCALE GENOMIC DNA]</scope>
</reference>
<evidence type="ECO:0000313" key="2">
    <source>
        <dbReference type="Proteomes" id="UP001314263"/>
    </source>
</evidence>